<evidence type="ECO:0000256" key="2">
    <source>
        <dbReference type="ARBA" id="ARBA00022737"/>
    </source>
</evidence>
<dbReference type="GO" id="GO:0042393">
    <property type="term" value="F:histone binding"/>
    <property type="evidence" value="ECO:0007669"/>
    <property type="project" value="TreeGrafter"/>
</dbReference>
<keyword evidence="5" id="KW-1185">Reference proteome</keyword>
<dbReference type="Gene3D" id="3.80.10.10">
    <property type="entry name" value="Ribonuclease Inhibitor"/>
    <property type="match status" value="1"/>
</dbReference>
<evidence type="ECO:0000256" key="3">
    <source>
        <dbReference type="ARBA" id="ARBA00025777"/>
    </source>
</evidence>
<reference evidence="4" key="1">
    <citation type="submission" date="2023-03" db="EMBL/GenBank/DDBJ databases">
        <authorList>
            <person name="Steffen K."/>
            <person name="Cardenas P."/>
        </authorList>
    </citation>
    <scope>NUCLEOTIDE SEQUENCE</scope>
</reference>
<dbReference type="GO" id="GO:0005634">
    <property type="term" value="C:nucleus"/>
    <property type="evidence" value="ECO:0007669"/>
    <property type="project" value="TreeGrafter"/>
</dbReference>
<keyword evidence="2" id="KW-0677">Repeat</keyword>
<dbReference type="InterPro" id="IPR045081">
    <property type="entry name" value="AN32"/>
</dbReference>
<dbReference type="PANTHER" id="PTHR11375">
    <property type="entry name" value="ACIDIC LEUCINE-RICH NUCLEAR PHOSPHOPROTEIN 32"/>
    <property type="match status" value="1"/>
</dbReference>
<keyword evidence="1" id="KW-0433">Leucine-rich repeat</keyword>
<dbReference type="EMBL" id="CASHTH010003884">
    <property type="protein sequence ID" value="CAI8050761.1"/>
    <property type="molecule type" value="Genomic_DNA"/>
</dbReference>
<gene>
    <name evidence="4" type="ORF">GBAR_LOCUS27836</name>
</gene>
<comment type="caution">
    <text evidence="4">The sequence shown here is derived from an EMBL/GenBank/DDBJ whole genome shotgun (WGS) entry which is preliminary data.</text>
</comment>
<accession>A0AA35TNC2</accession>
<comment type="similarity">
    <text evidence="3">Belongs to the ANP32 family.</text>
</comment>
<evidence type="ECO:0000313" key="4">
    <source>
        <dbReference type="EMBL" id="CAI8050761.1"/>
    </source>
</evidence>
<proteinExistence type="inferred from homology"/>
<protein>
    <submittedName>
        <fullName evidence="4">Acidic leucine-rich nuclear phosphoprotein 32 family member A</fullName>
    </submittedName>
</protein>
<sequence length="87" mass="9620">MEERIKAQVKDSDPAEVKELILDNVRETSIVGLTDKFSSLATLSVIHVGLTSLDGLPALPSLTKVWVYRCTGVPEYGRVCLNYLVTR</sequence>
<name>A0AA35TNC2_GEOBA</name>
<evidence type="ECO:0000256" key="1">
    <source>
        <dbReference type="ARBA" id="ARBA00022614"/>
    </source>
</evidence>
<evidence type="ECO:0000313" key="5">
    <source>
        <dbReference type="Proteomes" id="UP001174909"/>
    </source>
</evidence>
<dbReference type="InterPro" id="IPR032675">
    <property type="entry name" value="LRR_dom_sf"/>
</dbReference>
<organism evidence="4 5">
    <name type="scientific">Geodia barretti</name>
    <name type="common">Barrett's horny sponge</name>
    <dbReference type="NCBI Taxonomy" id="519541"/>
    <lineage>
        <taxon>Eukaryota</taxon>
        <taxon>Metazoa</taxon>
        <taxon>Porifera</taxon>
        <taxon>Demospongiae</taxon>
        <taxon>Heteroscleromorpha</taxon>
        <taxon>Tetractinellida</taxon>
        <taxon>Astrophorina</taxon>
        <taxon>Geodiidae</taxon>
        <taxon>Geodia</taxon>
    </lineage>
</organism>
<dbReference type="PANTHER" id="PTHR11375:SF0">
    <property type="entry name" value="ACIDIC LEUCINE-RICH NUCLEAR PHOSPHOPROTEIN 32 FAMILY MEMBER A"/>
    <property type="match status" value="1"/>
</dbReference>
<dbReference type="Proteomes" id="UP001174909">
    <property type="component" value="Unassembled WGS sequence"/>
</dbReference>
<dbReference type="AlphaFoldDB" id="A0AA35TNC2"/>